<reference evidence="1 2" key="1">
    <citation type="submission" date="2023-03" db="EMBL/GenBank/DDBJ databases">
        <title>Bacillus Genome Sequencing.</title>
        <authorList>
            <person name="Dunlap C."/>
        </authorList>
    </citation>
    <scope>NUCLEOTIDE SEQUENCE [LARGE SCALE GENOMIC DNA]</scope>
    <source>
        <strain evidence="1 2">B-4107</strain>
    </source>
</reference>
<evidence type="ECO:0000313" key="2">
    <source>
        <dbReference type="Proteomes" id="UP001341820"/>
    </source>
</evidence>
<dbReference type="RefSeq" id="WP_328239329.1">
    <property type="nucleotide sequence ID" value="NZ_JAROAS010000088.1"/>
</dbReference>
<proteinExistence type="predicted"/>
<gene>
    <name evidence="1" type="ORF">P5F74_21880</name>
</gene>
<protein>
    <recommendedName>
        <fullName evidence="3">Four helix bundle protein</fullName>
    </recommendedName>
</protein>
<comment type="caution">
    <text evidence="1">The sequence shown here is derived from an EMBL/GenBank/DDBJ whole genome shotgun (WGS) entry which is preliminary data.</text>
</comment>
<organism evidence="1 2">
    <name type="scientific">Shouchella miscanthi</name>
    <dbReference type="NCBI Taxonomy" id="2598861"/>
    <lineage>
        <taxon>Bacteria</taxon>
        <taxon>Bacillati</taxon>
        <taxon>Bacillota</taxon>
        <taxon>Bacilli</taxon>
        <taxon>Bacillales</taxon>
        <taxon>Bacillaceae</taxon>
        <taxon>Shouchella</taxon>
    </lineage>
</organism>
<evidence type="ECO:0000313" key="1">
    <source>
        <dbReference type="EMBL" id="MED4130762.1"/>
    </source>
</evidence>
<evidence type="ECO:0008006" key="3">
    <source>
        <dbReference type="Google" id="ProtNLM"/>
    </source>
</evidence>
<sequence length="125" mass="14738">MSKFKSFDIKKIKYRLLGLDKLLKDLPYPSEIQYIERETNYDEGDFYLCSALVVGSMDYILSGRRVPKKQMDSLVNCSFLQEMLEVSSKNNFVELNYYLLLLEESRNLMIDVSKNKQKPRKGFEN</sequence>
<dbReference type="EMBL" id="JAROAS010000088">
    <property type="protein sequence ID" value="MED4130762.1"/>
    <property type="molecule type" value="Genomic_DNA"/>
</dbReference>
<keyword evidence="2" id="KW-1185">Reference proteome</keyword>
<dbReference type="Proteomes" id="UP001341820">
    <property type="component" value="Unassembled WGS sequence"/>
</dbReference>
<accession>A0ABU6NRV3</accession>
<name>A0ABU6NRV3_9BACI</name>